<dbReference type="EMBL" id="DNZF01000195">
    <property type="protein sequence ID" value="HBK54052.1"/>
    <property type="molecule type" value="Genomic_DNA"/>
</dbReference>
<accession>A0A354Z0R0</accession>
<dbReference type="AlphaFoldDB" id="A0A354Z0R0"/>
<organism evidence="1 2">
    <name type="scientific">Syntrophomonas wolfei</name>
    <dbReference type="NCBI Taxonomy" id="863"/>
    <lineage>
        <taxon>Bacteria</taxon>
        <taxon>Bacillati</taxon>
        <taxon>Bacillota</taxon>
        <taxon>Clostridia</taxon>
        <taxon>Eubacteriales</taxon>
        <taxon>Syntrophomonadaceae</taxon>
        <taxon>Syntrophomonas</taxon>
    </lineage>
</organism>
<dbReference type="Pfam" id="PF06245">
    <property type="entry name" value="DUF1015"/>
    <property type="match status" value="1"/>
</dbReference>
<reference evidence="1 2" key="1">
    <citation type="journal article" date="2018" name="Nat. Biotechnol.">
        <title>A standardized bacterial taxonomy based on genome phylogeny substantially revises the tree of life.</title>
        <authorList>
            <person name="Parks D.H."/>
            <person name="Chuvochina M."/>
            <person name="Waite D.W."/>
            <person name="Rinke C."/>
            <person name="Skarshewski A."/>
            <person name="Chaumeil P.A."/>
            <person name="Hugenholtz P."/>
        </authorList>
    </citation>
    <scope>NUCLEOTIDE SEQUENCE [LARGE SCALE GENOMIC DNA]</scope>
    <source>
        <strain evidence="1">UBA10948</strain>
    </source>
</reference>
<name>A0A354Z0R0_9FIRM</name>
<protein>
    <submittedName>
        <fullName evidence="1">DUF1015 domain-containing protein</fullName>
    </submittedName>
</protein>
<dbReference type="PIRSF" id="PIRSF033563">
    <property type="entry name" value="UCP033563"/>
    <property type="match status" value="1"/>
</dbReference>
<dbReference type="STRING" id="378794.GCA_001570625_02025"/>
<evidence type="ECO:0000313" key="2">
    <source>
        <dbReference type="Proteomes" id="UP000263273"/>
    </source>
</evidence>
<dbReference type="PANTHER" id="PTHR36454:SF1">
    <property type="entry name" value="DUF1015 DOMAIN-CONTAINING PROTEIN"/>
    <property type="match status" value="1"/>
</dbReference>
<dbReference type="PANTHER" id="PTHR36454">
    <property type="entry name" value="LMO2823 PROTEIN"/>
    <property type="match status" value="1"/>
</dbReference>
<gene>
    <name evidence="1" type="ORF">DDZ44_08965</name>
</gene>
<dbReference type="Proteomes" id="UP000263273">
    <property type="component" value="Unassembled WGS sequence"/>
</dbReference>
<sequence>MADIIPFRGLRYNPEKISNLASVVTPPYDIIDESAQARYYAENPANVIRLELGLIFPQDSSSNNRYTRAAQYLEKWQEDQTLLAEEKAALYLYQQEFNFRGEKVVRTGFVCGLKLEPYEKGNILPHEETLSKPKADRLQLMRATNSNFSSIFGLYSDEQKEAEQLLLAEVKEQAPDINIIDEAGETHKIWVIKNEELIERIVALLADRPVYIADGHHRYETALEYYHEMKEQGLQGYDYVMATLVNVFDEGLVVLPTHRLVGNIPGFKLDAFMNRLADLFEIELYKDKNIGAFMQELESRGKKHRVFGMYSGKDIFFLELKNPEQASKLLPDNESAAWEKLDVALLDNIILDQLLGINDQKRRSQENLAYTRSEEWLMEQIDNRNYQLGFLLNPTRVEEIIAVAQARDKMPQKSTYFYPKLITGLIINKMR</sequence>
<dbReference type="InterPro" id="IPR008323">
    <property type="entry name" value="UCP033563"/>
</dbReference>
<comment type="caution">
    <text evidence="1">The sequence shown here is derived from an EMBL/GenBank/DDBJ whole genome shotgun (WGS) entry which is preliminary data.</text>
</comment>
<evidence type="ECO:0000313" key="1">
    <source>
        <dbReference type="EMBL" id="HBK54052.1"/>
    </source>
</evidence>
<proteinExistence type="predicted"/>